<dbReference type="InterPro" id="IPR036259">
    <property type="entry name" value="MFS_trans_sf"/>
</dbReference>
<dbReference type="SUPFAM" id="SSF103473">
    <property type="entry name" value="MFS general substrate transporter"/>
    <property type="match status" value="1"/>
</dbReference>
<evidence type="ECO:0000313" key="6">
    <source>
        <dbReference type="Proteomes" id="UP001165189"/>
    </source>
</evidence>
<sequence>MYSYLVVPRNKCTNYDISRTSFGVHRGRVSSLTWAIHVEKTNTSSASRRTVVGMWTDLVLGQCGNGSMNHILHGWTDNTWQRSNCRANLGCIPLLFTWFSAVLGPVDIKTQILISESQRLPKSMATNNPDLDSALAQQSPTPEKSAQQAKPVFKEAERWNHPRSNILKTLATFWSFLVMGANDAAYGSDIIALQIGCAAIELAFCLTVFWDSTAAALQEATPQGDDPAGGLRQALFTKRSARVTWICAFFLLGYVGIEVALGGWIVTFMMRVRHGEDFASGMVATGFWLGIACGRVVLGFITPRIGEKMAIIVSCGLILWLVPNFYASAVAVSFQGFFLGPFFPAAVIVATKLLPRALHVSAIGFAAAFGGGGAAVLPFVVGAIAQARGVQVLQPFIISLSGGILLLWLGLPRMPKKGDKKGEGTSHNAFYNKVSNSNHDSDTPRNTEKFYIQRPEQPLIDEIVRGNEAGHYWLIFGEKGTGKTSMLVHAMRDIHGQGVVLLDAHDDIDVFRLRLGRALDFAYSEDYLGGWLSNREPRDGTALLDIERAMNSLEKVAIRHRETHGRPLVLVINDIHHIQDDTENGRRLLTLLQQRAESWAAGELLTVVFTSDEYRTSDLLRLHAARMNVLNVRDITVDLAVQSLKEYWLHAFWEEVPVETLERIYSMVGGRLSFVDEIAKSRDILKTCESICERERRWFLKKCWILGKNMHEGAKEQQEYCRRISKSPNSELPGIPLHKAQEMMTRADLPEKLNQMNIISIDDNDIVTASSVPMQSAFRAVCSEDGIKKKLKATTDRLNEIESLERTTEITMKDLVNDGQYEISKERGIRGEKNIRTSYRKPLSYSSWSWGNTQLNEDFTPVFLGHARLYVLADKYGIESLTQLVLEKLKQTLNDFKLSAANVTDIIELVRFTYAHTPRLATGRNELRTLVMMFIISSIGQIGETESFQELLGDGGDFVVDFWQIVWA</sequence>
<protein>
    <submittedName>
        <fullName evidence="5">Unnamed protein product</fullName>
    </submittedName>
</protein>
<dbReference type="InterPro" id="IPR041664">
    <property type="entry name" value="AAA_16"/>
</dbReference>
<keyword evidence="3" id="KW-0812">Transmembrane</keyword>
<gene>
    <name evidence="5" type="ORF">Aory05_000945400</name>
</gene>
<name>A0ABQ6L4Q3_ASPOZ</name>
<evidence type="ECO:0000256" key="3">
    <source>
        <dbReference type="SAM" id="Phobius"/>
    </source>
</evidence>
<dbReference type="InterPro" id="IPR027417">
    <property type="entry name" value="P-loop_NTPase"/>
</dbReference>
<feature type="transmembrane region" description="Helical" evidence="3">
    <location>
        <begin position="310"/>
        <end position="326"/>
    </location>
</feature>
<dbReference type="InterPro" id="IPR056808">
    <property type="entry name" value="HTH_AAA"/>
</dbReference>
<dbReference type="Proteomes" id="UP001165189">
    <property type="component" value="Unassembled WGS sequence"/>
</dbReference>
<evidence type="ECO:0000259" key="4">
    <source>
        <dbReference type="SMART" id="SM00382"/>
    </source>
</evidence>
<feature type="transmembrane region" description="Helical" evidence="3">
    <location>
        <begin position="278"/>
        <end position="298"/>
    </location>
</feature>
<feature type="domain" description="AAA+ ATPase" evidence="4">
    <location>
        <begin position="469"/>
        <end position="636"/>
    </location>
</feature>
<dbReference type="SMART" id="SM00382">
    <property type="entry name" value="AAA"/>
    <property type="match status" value="1"/>
</dbReference>
<feature type="region of interest" description="Disordered" evidence="2">
    <location>
        <begin position="125"/>
        <end position="151"/>
    </location>
</feature>
<dbReference type="PANTHER" id="PTHR36168">
    <property type="entry name" value="CHROMOSOME 1, WHOLE GENOME SHOTGUN SEQUENCE"/>
    <property type="match status" value="1"/>
</dbReference>
<evidence type="ECO:0000256" key="1">
    <source>
        <dbReference type="ARBA" id="ARBA00004141"/>
    </source>
</evidence>
<keyword evidence="3" id="KW-0472">Membrane</keyword>
<feature type="region of interest" description="Disordered" evidence="2">
    <location>
        <begin position="418"/>
        <end position="445"/>
    </location>
</feature>
<dbReference type="Pfam" id="PF24913">
    <property type="entry name" value="WHD_AAA_fung"/>
    <property type="match status" value="1"/>
</dbReference>
<dbReference type="InterPro" id="IPR003593">
    <property type="entry name" value="AAA+_ATPase"/>
</dbReference>
<comment type="subcellular location">
    <subcellularLocation>
        <location evidence="1">Membrane</location>
        <topology evidence="1">Multi-pass membrane protein</topology>
    </subcellularLocation>
</comment>
<dbReference type="Pfam" id="PF07690">
    <property type="entry name" value="MFS_1"/>
    <property type="match status" value="1"/>
</dbReference>
<feature type="compositionally biased region" description="Polar residues" evidence="2">
    <location>
        <begin position="425"/>
        <end position="438"/>
    </location>
</feature>
<dbReference type="InterPro" id="IPR011701">
    <property type="entry name" value="MFS"/>
</dbReference>
<dbReference type="Gene3D" id="3.40.50.300">
    <property type="entry name" value="P-loop containing nucleotide triphosphate hydrolases"/>
    <property type="match status" value="1"/>
</dbReference>
<feature type="transmembrane region" description="Helical" evidence="3">
    <location>
        <begin position="362"/>
        <end position="386"/>
    </location>
</feature>
<evidence type="ECO:0000256" key="2">
    <source>
        <dbReference type="SAM" id="MobiDB-lite"/>
    </source>
</evidence>
<reference evidence="5" key="1">
    <citation type="submission" date="2023-04" db="EMBL/GenBank/DDBJ databases">
        <title>Aspergillus oryzae var. brunneus NBRC 4377.</title>
        <authorList>
            <person name="Ichikawa N."/>
            <person name="Sato H."/>
            <person name="Tonouchi N."/>
        </authorList>
    </citation>
    <scope>NUCLEOTIDE SEQUENCE</scope>
    <source>
        <strain evidence="5">NBRC 4377</strain>
    </source>
</reference>
<dbReference type="EMBL" id="BSYB01000045">
    <property type="protein sequence ID" value="GMG50966.1"/>
    <property type="molecule type" value="Genomic_DNA"/>
</dbReference>
<feature type="transmembrane region" description="Helical" evidence="3">
    <location>
        <begin position="392"/>
        <end position="411"/>
    </location>
</feature>
<keyword evidence="6" id="KW-1185">Reference proteome</keyword>
<dbReference type="Gene3D" id="1.20.1250.20">
    <property type="entry name" value="MFS general substrate transporter like domains"/>
    <property type="match status" value="1"/>
</dbReference>
<feature type="transmembrane region" description="Helical" evidence="3">
    <location>
        <begin position="243"/>
        <end position="266"/>
    </location>
</feature>
<keyword evidence="3" id="KW-1133">Transmembrane helix</keyword>
<comment type="caution">
    <text evidence="5">The sequence shown here is derived from an EMBL/GenBank/DDBJ whole genome shotgun (WGS) entry which is preliminary data.</text>
</comment>
<dbReference type="Pfam" id="PF13191">
    <property type="entry name" value="AAA_16"/>
    <property type="match status" value="1"/>
</dbReference>
<feature type="compositionally biased region" description="Polar residues" evidence="2">
    <location>
        <begin position="125"/>
        <end position="148"/>
    </location>
</feature>
<proteinExistence type="predicted"/>
<dbReference type="SUPFAM" id="SSF52540">
    <property type="entry name" value="P-loop containing nucleoside triphosphate hydrolases"/>
    <property type="match status" value="1"/>
</dbReference>
<accession>A0ABQ6L4Q3</accession>
<organism evidence="5 6">
    <name type="scientific">Aspergillus oryzae var. brunneus</name>
    <dbReference type="NCBI Taxonomy" id="332754"/>
    <lineage>
        <taxon>Eukaryota</taxon>
        <taxon>Fungi</taxon>
        <taxon>Dikarya</taxon>
        <taxon>Ascomycota</taxon>
        <taxon>Pezizomycotina</taxon>
        <taxon>Eurotiomycetes</taxon>
        <taxon>Eurotiomycetidae</taxon>
        <taxon>Eurotiales</taxon>
        <taxon>Aspergillaceae</taxon>
        <taxon>Aspergillus</taxon>
        <taxon>Aspergillus subgen. Circumdati</taxon>
    </lineage>
</organism>
<evidence type="ECO:0000313" key="5">
    <source>
        <dbReference type="EMBL" id="GMG50966.1"/>
    </source>
</evidence>
<dbReference type="PANTHER" id="PTHR36168:SF4">
    <property type="entry name" value="ORC1-LIKE AAA ATPASE DOMAIN-CONTAINING PROTEIN"/>
    <property type="match status" value="1"/>
</dbReference>